<sequence length="670" mass="75657">MDKFSTAANAIINQLVQIHENSTSESTSLPACLIMSENRPSWLSGVEVNASLEVGAIMQEERIFKTPSGVDRRRCNVESSSKGPHFTMRGYVLGVRREDLKKTWPFSQKHLRLWLERGKEPLLPPLDSPHPHLSSQDHHNCQQSEQAIISKEEESFDTRATELQVSSKEGSTLPESELDINIIKIGNSSEKQWPKTVPEIYCNRIENRNIRQISSKLSRRRNQLVCRRKRTAKGKVGKKLLDSEIRSFPFNELEYNFLKKRNAAKVRIDNTSVDSSREDAVVDLAGKVRTVSQGQDLCTKERCDVVQHTVEISQSVKDRSNNCKAEECNTDIQAQESTSSLSPVQLLNSSKENAETQGKGICHEGEISHGECEMSTLKECAMEFDVEEDEGTSQLRGELMGASEGKAEYRNENLIIARKDFANQEEQEQNDEKANRHEVTKEITRVLEDTPSKTADVELAKKFAEVGVGAMISDSLIPKMCPVCRKFVSTSNTALNAHIDHCLTVGAPFGDLVRLQKNRRKQKIRSIADICAKLPTSMLDQKTAKNMNLTLSSCILDWKGRRMQQKCRISALKPWIKLYSDKEASKRRRTVSDFENFCKHKTKNETGKPRHTIGIKRKQQTILDSDNHLNWDTSKSSTTSVSNFPSKSEQMCDQAFAMKACSSTLWVISC</sequence>
<evidence type="ECO:0000313" key="1">
    <source>
        <dbReference type="EMBL" id="KAJ7530221.1"/>
    </source>
</evidence>
<dbReference type="EMBL" id="CM055106">
    <property type="protein sequence ID" value="KAJ7530221.1"/>
    <property type="molecule type" value="Genomic_DNA"/>
</dbReference>
<protein>
    <submittedName>
        <fullName evidence="1">Uncharacterized protein</fullName>
    </submittedName>
</protein>
<organism evidence="1 2">
    <name type="scientific">Diphasiastrum complanatum</name>
    <name type="common">Issler's clubmoss</name>
    <name type="synonym">Lycopodium complanatum</name>
    <dbReference type="NCBI Taxonomy" id="34168"/>
    <lineage>
        <taxon>Eukaryota</taxon>
        <taxon>Viridiplantae</taxon>
        <taxon>Streptophyta</taxon>
        <taxon>Embryophyta</taxon>
        <taxon>Tracheophyta</taxon>
        <taxon>Lycopodiopsida</taxon>
        <taxon>Lycopodiales</taxon>
        <taxon>Lycopodiaceae</taxon>
        <taxon>Lycopodioideae</taxon>
        <taxon>Diphasiastrum</taxon>
    </lineage>
</organism>
<reference evidence="2" key="1">
    <citation type="journal article" date="2024" name="Proc. Natl. Acad. Sci. U.S.A.">
        <title>Extraordinary preservation of gene collinearity over three hundred million years revealed in homosporous lycophytes.</title>
        <authorList>
            <person name="Li C."/>
            <person name="Wickell D."/>
            <person name="Kuo L.Y."/>
            <person name="Chen X."/>
            <person name="Nie B."/>
            <person name="Liao X."/>
            <person name="Peng D."/>
            <person name="Ji J."/>
            <person name="Jenkins J."/>
            <person name="Williams M."/>
            <person name="Shu S."/>
            <person name="Plott C."/>
            <person name="Barry K."/>
            <person name="Rajasekar S."/>
            <person name="Grimwood J."/>
            <person name="Han X."/>
            <person name="Sun S."/>
            <person name="Hou Z."/>
            <person name="He W."/>
            <person name="Dai G."/>
            <person name="Sun C."/>
            <person name="Schmutz J."/>
            <person name="Leebens-Mack J.H."/>
            <person name="Li F.W."/>
            <person name="Wang L."/>
        </authorList>
    </citation>
    <scope>NUCLEOTIDE SEQUENCE [LARGE SCALE GENOMIC DNA]</scope>
    <source>
        <strain evidence="2">cv. PW_Plant_1</strain>
    </source>
</reference>
<proteinExistence type="predicted"/>
<keyword evidence="2" id="KW-1185">Reference proteome</keyword>
<name>A0ACC2BKF8_DIPCM</name>
<accession>A0ACC2BKF8</accession>
<comment type="caution">
    <text evidence="1">The sequence shown here is derived from an EMBL/GenBank/DDBJ whole genome shotgun (WGS) entry which is preliminary data.</text>
</comment>
<dbReference type="Proteomes" id="UP001162992">
    <property type="component" value="Chromosome 15"/>
</dbReference>
<gene>
    <name evidence="1" type="ORF">O6H91_15G085700</name>
</gene>
<evidence type="ECO:0000313" key="2">
    <source>
        <dbReference type="Proteomes" id="UP001162992"/>
    </source>
</evidence>